<organism evidence="1 2">
    <name type="scientific">Ureibacillus massiliensis 4400831 = CIP 108448 = CCUG 49529</name>
    <dbReference type="NCBI Taxonomy" id="1211035"/>
    <lineage>
        <taxon>Bacteria</taxon>
        <taxon>Bacillati</taxon>
        <taxon>Bacillota</taxon>
        <taxon>Bacilli</taxon>
        <taxon>Bacillales</taxon>
        <taxon>Caryophanaceae</taxon>
        <taxon>Ureibacillus</taxon>
    </lineage>
</organism>
<evidence type="ECO:0000313" key="1">
    <source>
        <dbReference type="EMBL" id="KGR88980.1"/>
    </source>
</evidence>
<sequence length="522" mass="58759">MKRKIVIGFILFIALCGIVVLSISISPTKKLENIQINPAKKPVIMMTVDSLMNEPLQKAIKEGKAPAFSFLINNGTFIEEVISSYPTMSVTIDSTILTGTYADQHKIPGLIWFNEDENRIVSYGSGFREIWNNGVKNVGADSIIHLNKTHLSKDVETVYEALEKDDRQSASINGLLYRGNIPHQLTVPKLISFANLLPKKIEISGPTLISLGVLSQYSPENHFHKFIWNKMGVNDHFTVNELSYLIEHNKLPAFTFAYLPDLDKRVHKYGPDDLNGIEKANQSLQEIFNNYSSWDEAIQELTWIILGDSGQSLVKKEQDFALVNLNELLKDYSNWDKENTDAQLAIATNERMAYISINDQQLELIDIVNSLKTDERIGFIAWKDGETNHVVSPQSSEELIFSKNGSYIDEYEQLWDIEGDITILDLTVTEEGLIQYNSYPDALARLYGALHSQEGRIIVVDAEPSYEFIDEHSKDHAGGGAHGSLHKVDSIVPLIITGTDELPEHNRLINIKEWILELVSGS</sequence>
<reference evidence="1 2" key="1">
    <citation type="submission" date="2014-02" db="EMBL/GenBank/DDBJ databases">
        <title>Draft genome sequence of Lysinibacillus massiliensis CCUG 49529.</title>
        <authorList>
            <person name="Zhang F."/>
            <person name="Wang G."/>
            <person name="Zhang L."/>
        </authorList>
    </citation>
    <scope>NUCLEOTIDE SEQUENCE [LARGE SCALE GENOMIC DNA]</scope>
    <source>
        <strain evidence="1 2">CCUG 49529</strain>
    </source>
</reference>
<dbReference type="RefSeq" id="WP_036179726.1">
    <property type="nucleotide sequence ID" value="NZ_AVCZ01000056.1"/>
</dbReference>
<proteinExistence type="predicted"/>
<comment type="caution">
    <text evidence="1">The sequence shown here is derived from an EMBL/GenBank/DDBJ whole genome shotgun (WGS) entry which is preliminary data.</text>
</comment>
<accession>A0A0A3IZT5</accession>
<dbReference type="PANTHER" id="PTHR10151">
    <property type="entry name" value="ECTONUCLEOTIDE PYROPHOSPHATASE/PHOSPHODIESTERASE"/>
    <property type="match status" value="1"/>
</dbReference>
<dbReference type="AlphaFoldDB" id="A0A0A3IZT5"/>
<protein>
    <submittedName>
        <fullName evidence="1">Phosphodiesterase</fullName>
    </submittedName>
</protein>
<dbReference type="Proteomes" id="UP000030595">
    <property type="component" value="Unassembled WGS sequence"/>
</dbReference>
<dbReference type="InterPro" id="IPR017850">
    <property type="entry name" value="Alkaline_phosphatase_core_sf"/>
</dbReference>
<name>A0A0A3IZT5_9BACL</name>
<dbReference type="Pfam" id="PF01663">
    <property type="entry name" value="Phosphodiest"/>
    <property type="match status" value="1"/>
</dbReference>
<dbReference type="OrthoDB" id="2381338at2"/>
<gene>
    <name evidence="1" type="ORF">CD30_17830</name>
</gene>
<evidence type="ECO:0000313" key="2">
    <source>
        <dbReference type="Proteomes" id="UP000030595"/>
    </source>
</evidence>
<dbReference type="Gene3D" id="3.40.720.10">
    <property type="entry name" value="Alkaline Phosphatase, subunit A"/>
    <property type="match status" value="1"/>
</dbReference>
<dbReference type="EMBL" id="JPVQ01000056">
    <property type="protein sequence ID" value="KGR88980.1"/>
    <property type="molecule type" value="Genomic_DNA"/>
</dbReference>
<dbReference type="eggNOG" id="COG1524">
    <property type="taxonomic scope" value="Bacteria"/>
</dbReference>
<dbReference type="InterPro" id="IPR002591">
    <property type="entry name" value="Phosphodiest/P_Trfase"/>
</dbReference>
<dbReference type="PANTHER" id="PTHR10151:SF120">
    <property type="entry name" value="BIS(5'-ADENOSYL)-TRIPHOSPHATASE"/>
    <property type="match status" value="1"/>
</dbReference>
<dbReference type="GO" id="GO:0016787">
    <property type="term" value="F:hydrolase activity"/>
    <property type="evidence" value="ECO:0007669"/>
    <property type="project" value="UniProtKB-ARBA"/>
</dbReference>
<dbReference type="SUPFAM" id="SSF53649">
    <property type="entry name" value="Alkaline phosphatase-like"/>
    <property type="match status" value="1"/>
</dbReference>
<keyword evidence="2" id="KW-1185">Reference proteome</keyword>